<comment type="subcellular location">
    <subcellularLocation>
        <location evidence="1">Membrane</location>
        <topology evidence="1">Multi-pass membrane protein</topology>
    </subcellularLocation>
</comment>
<feature type="domain" description="PKD" evidence="8">
    <location>
        <begin position="1458"/>
        <end position="1527"/>
    </location>
</feature>
<feature type="domain" description="WSC" evidence="9">
    <location>
        <begin position="667"/>
        <end position="761"/>
    </location>
</feature>
<evidence type="ECO:0000256" key="7">
    <source>
        <dbReference type="SAM" id="SignalP"/>
    </source>
</evidence>
<evidence type="ECO:0000259" key="8">
    <source>
        <dbReference type="PROSITE" id="PS50093"/>
    </source>
</evidence>
<dbReference type="PANTHER" id="PTHR46730:SF1">
    <property type="entry name" value="PLAT DOMAIN-CONTAINING PROTEIN"/>
    <property type="match status" value="1"/>
</dbReference>
<dbReference type="InterPro" id="IPR035986">
    <property type="entry name" value="PKD_dom_sf"/>
</dbReference>
<dbReference type="PROSITE" id="PS52031">
    <property type="entry name" value="GG_LECTIN"/>
    <property type="match status" value="1"/>
</dbReference>
<organism evidence="10 11">
    <name type="scientific">Desmophyllum pertusum</name>
    <dbReference type="NCBI Taxonomy" id="174260"/>
    <lineage>
        <taxon>Eukaryota</taxon>
        <taxon>Metazoa</taxon>
        <taxon>Cnidaria</taxon>
        <taxon>Anthozoa</taxon>
        <taxon>Hexacorallia</taxon>
        <taxon>Scleractinia</taxon>
        <taxon>Caryophylliina</taxon>
        <taxon>Caryophylliidae</taxon>
        <taxon>Desmophyllum</taxon>
    </lineage>
</organism>
<dbReference type="Proteomes" id="UP001163046">
    <property type="component" value="Unassembled WGS sequence"/>
</dbReference>
<evidence type="ECO:0000256" key="1">
    <source>
        <dbReference type="ARBA" id="ARBA00004141"/>
    </source>
</evidence>
<dbReference type="PROSITE" id="PS51212">
    <property type="entry name" value="WSC"/>
    <property type="match status" value="1"/>
</dbReference>
<keyword evidence="4" id="KW-1133">Transmembrane helix</keyword>
<dbReference type="PROSITE" id="PS50093">
    <property type="entry name" value="PKD"/>
    <property type="match status" value="5"/>
</dbReference>
<reference evidence="10" key="1">
    <citation type="submission" date="2023-01" db="EMBL/GenBank/DDBJ databases">
        <title>Genome assembly of the deep-sea coral Lophelia pertusa.</title>
        <authorList>
            <person name="Herrera S."/>
            <person name="Cordes E."/>
        </authorList>
    </citation>
    <scope>NUCLEOTIDE SEQUENCE</scope>
    <source>
        <strain evidence="10">USNM1676648</strain>
        <tissue evidence="10">Polyp</tissue>
    </source>
</reference>
<dbReference type="OrthoDB" id="5983314at2759"/>
<dbReference type="GO" id="GO:0005886">
    <property type="term" value="C:plasma membrane"/>
    <property type="evidence" value="ECO:0007669"/>
    <property type="project" value="TreeGrafter"/>
</dbReference>
<feature type="chain" id="PRO_5040914037" evidence="7">
    <location>
        <begin position="24"/>
        <end position="1677"/>
    </location>
</feature>
<dbReference type="InterPro" id="IPR002889">
    <property type="entry name" value="WSC_carb-bd"/>
</dbReference>
<keyword evidence="2" id="KW-0812">Transmembrane</keyword>
<dbReference type="Pfam" id="PF15711">
    <property type="entry name" value="ILEI"/>
    <property type="match status" value="1"/>
</dbReference>
<feature type="signal peptide" evidence="7">
    <location>
        <begin position="1"/>
        <end position="23"/>
    </location>
</feature>
<dbReference type="Pfam" id="PF12248">
    <property type="entry name" value="Methyltransf_FA"/>
    <property type="match status" value="1"/>
</dbReference>
<dbReference type="InterPro" id="IPR013783">
    <property type="entry name" value="Ig-like_fold"/>
</dbReference>
<evidence type="ECO:0000256" key="4">
    <source>
        <dbReference type="ARBA" id="ARBA00022989"/>
    </source>
</evidence>
<evidence type="ECO:0000256" key="3">
    <source>
        <dbReference type="ARBA" id="ARBA00022737"/>
    </source>
</evidence>
<dbReference type="SUPFAM" id="SSF49299">
    <property type="entry name" value="PKD domain"/>
    <property type="match status" value="4"/>
</dbReference>
<evidence type="ECO:0000256" key="5">
    <source>
        <dbReference type="ARBA" id="ARBA00023136"/>
    </source>
</evidence>
<dbReference type="SMART" id="SM00321">
    <property type="entry name" value="WSC"/>
    <property type="match status" value="1"/>
</dbReference>
<dbReference type="EMBL" id="MU827778">
    <property type="protein sequence ID" value="KAJ7340285.1"/>
    <property type="molecule type" value="Genomic_DNA"/>
</dbReference>
<dbReference type="InterPro" id="IPR022409">
    <property type="entry name" value="PKD/Chitinase_dom"/>
</dbReference>
<feature type="domain" description="PKD" evidence="8">
    <location>
        <begin position="1565"/>
        <end position="1635"/>
    </location>
</feature>
<name>A0A9W9YGA9_9CNID</name>
<keyword evidence="7" id="KW-0732">Signal</keyword>
<dbReference type="InterPro" id="IPR001304">
    <property type="entry name" value="C-type_lectin-like"/>
</dbReference>
<accession>A0A9W9YGA9</accession>
<feature type="domain" description="PKD" evidence="8">
    <location>
        <begin position="797"/>
        <end position="834"/>
    </location>
</feature>
<sequence>MYLATFGVYLVAVFSALIQFSFACGGHSDHTLGVVSLLNVTVRSEGGNDTGKALPNGLAYIWVNNKNYAPQTKGYNVAVFDALSGRFLTSSAFDCMGSQAECAKLGQYLDGLPQDVIVLLAIQDSAMDSGRVLPTSKLTVVGVQNAGSVALQTSHAVIGYKGQKSMAWKQDVFQEKARDQLKYQRAFQSAIHTYHKIKLAGNTSDFEEFTFLSRRTSWVMLTVKEVYGGSGGIGIQEIEFYNEMCKQKTICDAVLLSNNSQSDRYHLHTTKFPLMIDAKDKVHVLLTSDSRDNSPRYKMTIGSDGYILSKSKGNQNEKLMESNVTAPLLKENETRLFWIDIEKDRVVFGSGEKIYLFWRDAEPIKVKYAFFSTTTSSATFQICARVDQCYRDASYYWPLDKPTISVQDMNGGSNTWVDLGDFKERCISSPSKCPNGISVSFEARASGNGTGYILSSGGQSSKGFAIFYIDTTMHFILRDGQKFWQVHGSYQKYTWQTFAMSWSQENGLTAVIVGHTASVLRDTTGVIVTPSADSGTSFTIGRPNSKSGDYAECVIRDVAVWEDEITEEKMSKLHGCNDPQTCPQVWKYFDGSCYKVVSESLAFTAARNSCVTQGADLVKISSSSENTFVGDEARVRTDDCVVMDTNGTWQSSPCSTTPSKYICEQVRPHYLGCYEESAISPNFAFNPGGYKPSSMTPGLCMHACGTSYFTYAALKAGSLCLCSNSTVPANERSSDMCLVTCFGAGNLKCGGDSHVSVYKSVQAWPQSLTLSLLNTPVPTLTGVNLSLTPLLPADYVPEYYTITVGDGTVYHTTQPYATLAFLQPGNFTIQVRVTMKHSDTGYRSTVESSMTVSAVSNVTDLVFFCPKAGSVNFTYSCLLTFSEGANVESTIQFKDGVDNTVSVPDAEIMTAGIPFADSGSQITSDGLYLLAGMEITNKGEAIALEMDVERGGQVDFKLYRPKCVDTRQRYCRTNKLCVSNVNNATMCPASKAQTCDDDKMFSFTEGQCAMQNKSCSENKTTSYGNFDYKHISSYMVYTTSGHKLILIESKSQRFKLEEGDVIGVRFPANGPAAALKTSLSSSSFLYSSSVLNATGTQTLRGNRLPSTAESPTKVLHAPAFAIRYSAVSSTRFEYLYSKSGHETVSFSVGNSRGKVSFTQQIVLQEAITGLELHLPSALPSAEIVNITTAMVSGTNVTYIWVFGDGENATTLTPWVTHLYKATGIKTINVMAVNKVSLSSIWCSIVIQERIAGMRFREDTLLPIENGTTAKIGWLLRNGSHVDLNITITGGESRATNLTDAKAPGATLFAIYSTNLTVPGQYLVTITATNKLNTVIIKGNLSVQLAVSGVLMSHPGTVKTNQTFNFTISPHQGDEMARYTLQTMDGRTTNTTQRLISYVYHKAGRYRVALITSNDVSSVAAHCEEVIVQDVIKGLQFTSSVYYVGVMQPARLRWKLTQGTELAIYVNYGDGVAKLFNHSITVADVFVAISIHNYSQPGEYLVNITANNTVDSQWINTTVYVETPISGAKLAVAGHGSLQKAEGGSCTGDLYVAVNDSVTATATVLNGTNVNVVFDFGDGSETRRYLSRKFPENGTTSNHSYSTEGEYNITVVLFNRNLPNVSQTCRVIVQYPVSVVKLTSDSPQPSSPGDVKFDVSFPGYFPSAPRYTYNLEITLYVP</sequence>
<keyword evidence="3" id="KW-0677">Repeat</keyword>
<dbReference type="Pfam" id="PF01822">
    <property type="entry name" value="WSC"/>
    <property type="match status" value="1"/>
</dbReference>
<dbReference type="InterPro" id="IPR013320">
    <property type="entry name" value="ConA-like_dom_sf"/>
</dbReference>
<feature type="domain" description="PKD" evidence="8">
    <location>
        <begin position="1372"/>
        <end position="1434"/>
    </location>
</feature>
<dbReference type="InterPro" id="IPR018378">
    <property type="entry name" value="C-type_lectin_CS"/>
</dbReference>
<evidence type="ECO:0000259" key="9">
    <source>
        <dbReference type="PROSITE" id="PS51212"/>
    </source>
</evidence>
<dbReference type="Gene3D" id="3.10.100.10">
    <property type="entry name" value="Mannose-Binding Protein A, subunit A"/>
    <property type="match status" value="1"/>
</dbReference>
<dbReference type="InterPro" id="IPR000601">
    <property type="entry name" value="PKD_dom"/>
</dbReference>
<dbReference type="CDD" id="cd00146">
    <property type="entry name" value="PKD"/>
    <property type="match status" value="3"/>
</dbReference>
<protein>
    <submittedName>
        <fullName evidence="10">Uncharacterized protein</fullName>
    </submittedName>
</protein>
<dbReference type="Gene3D" id="2.60.120.200">
    <property type="match status" value="1"/>
</dbReference>
<keyword evidence="11" id="KW-1185">Reference proteome</keyword>
<evidence type="ECO:0000313" key="11">
    <source>
        <dbReference type="Proteomes" id="UP001163046"/>
    </source>
</evidence>
<dbReference type="GO" id="GO:0005261">
    <property type="term" value="F:monoatomic cation channel activity"/>
    <property type="evidence" value="ECO:0007669"/>
    <property type="project" value="TreeGrafter"/>
</dbReference>
<dbReference type="InterPro" id="IPR022041">
    <property type="entry name" value="Methyltransf_FA"/>
</dbReference>
<dbReference type="GO" id="GO:0006816">
    <property type="term" value="P:calcium ion transport"/>
    <property type="evidence" value="ECO:0007669"/>
    <property type="project" value="TreeGrafter"/>
</dbReference>
<feature type="domain" description="PKD" evidence="8">
    <location>
        <begin position="1192"/>
        <end position="1253"/>
    </location>
</feature>
<dbReference type="InterPro" id="IPR016187">
    <property type="entry name" value="CTDL_fold"/>
</dbReference>
<gene>
    <name evidence="10" type="ORF">OS493_003018</name>
</gene>
<keyword evidence="6" id="KW-1015">Disulfide bond</keyword>
<dbReference type="InterPro" id="IPR039477">
    <property type="entry name" value="ILEI/PANDER_dom"/>
</dbReference>
<evidence type="ECO:0000256" key="6">
    <source>
        <dbReference type="ARBA" id="ARBA00023157"/>
    </source>
</evidence>
<evidence type="ECO:0000256" key="2">
    <source>
        <dbReference type="ARBA" id="ARBA00022692"/>
    </source>
</evidence>
<dbReference type="PROSITE" id="PS00615">
    <property type="entry name" value="C_TYPE_LECTIN_1"/>
    <property type="match status" value="1"/>
</dbReference>
<dbReference type="PANTHER" id="PTHR46730">
    <property type="entry name" value="POLYCYSTIN-1"/>
    <property type="match status" value="1"/>
</dbReference>
<dbReference type="Gene3D" id="2.60.40.10">
    <property type="entry name" value="Immunoglobulins"/>
    <property type="match status" value="3"/>
</dbReference>
<evidence type="ECO:0000313" key="10">
    <source>
        <dbReference type="EMBL" id="KAJ7340285.1"/>
    </source>
</evidence>
<dbReference type="SUPFAM" id="SSF49899">
    <property type="entry name" value="Concanavalin A-like lectins/glucanases"/>
    <property type="match status" value="1"/>
</dbReference>
<dbReference type="InterPro" id="IPR016186">
    <property type="entry name" value="C-type_lectin-like/link_sf"/>
</dbReference>
<proteinExistence type="predicted"/>
<dbReference type="Pfam" id="PF00801">
    <property type="entry name" value="PKD"/>
    <property type="match status" value="3"/>
</dbReference>
<dbReference type="SMART" id="SM00089">
    <property type="entry name" value="PKD"/>
    <property type="match status" value="5"/>
</dbReference>
<dbReference type="SMART" id="SM00034">
    <property type="entry name" value="CLECT"/>
    <property type="match status" value="1"/>
</dbReference>
<keyword evidence="5" id="KW-0472">Membrane</keyword>
<comment type="caution">
    <text evidence="10">The sequence shown here is derived from an EMBL/GenBank/DDBJ whole genome shotgun (WGS) entry which is preliminary data.</text>
</comment>
<dbReference type="SUPFAM" id="SSF56436">
    <property type="entry name" value="C-type lectin-like"/>
    <property type="match status" value="1"/>
</dbReference>